<feature type="domain" description="Thioredoxin" evidence="1">
    <location>
        <begin position="55"/>
        <end position="212"/>
    </location>
</feature>
<protein>
    <submittedName>
        <fullName evidence="2">Thioredoxin family protein</fullName>
    </submittedName>
</protein>
<dbReference type="InterPro" id="IPR047262">
    <property type="entry name" value="PRX-like1"/>
</dbReference>
<evidence type="ECO:0000313" key="2">
    <source>
        <dbReference type="EMBL" id="PQJ30689.1"/>
    </source>
</evidence>
<organism evidence="2 3">
    <name type="scientific">Nonlabens arenilitoris</name>
    <dbReference type="NCBI Taxonomy" id="1217969"/>
    <lineage>
        <taxon>Bacteria</taxon>
        <taxon>Pseudomonadati</taxon>
        <taxon>Bacteroidota</taxon>
        <taxon>Flavobacteriia</taxon>
        <taxon>Flavobacteriales</taxon>
        <taxon>Flavobacteriaceae</taxon>
        <taxon>Nonlabens</taxon>
    </lineage>
</organism>
<dbReference type="Pfam" id="PF00578">
    <property type="entry name" value="AhpC-TSA"/>
    <property type="match status" value="1"/>
</dbReference>
<evidence type="ECO:0000313" key="3">
    <source>
        <dbReference type="Proteomes" id="UP000239747"/>
    </source>
</evidence>
<dbReference type="AlphaFoldDB" id="A0A2S7U6Q5"/>
<comment type="caution">
    <text evidence="2">The sequence shown here is derived from an EMBL/GenBank/DDBJ whole genome shotgun (WGS) entry which is preliminary data.</text>
</comment>
<dbReference type="GO" id="GO:0016209">
    <property type="term" value="F:antioxidant activity"/>
    <property type="evidence" value="ECO:0007669"/>
    <property type="project" value="InterPro"/>
</dbReference>
<evidence type="ECO:0000259" key="1">
    <source>
        <dbReference type="PROSITE" id="PS51352"/>
    </source>
</evidence>
<name>A0A2S7U6Q5_9FLAO</name>
<reference evidence="2 3" key="1">
    <citation type="submission" date="2017-01" db="EMBL/GenBank/DDBJ databases">
        <title>Trade-off between light-utilization and light-protection in marine flavobacteria.</title>
        <authorList>
            <person name="Kumagai Y."/>
            <person name="Yoshizawa S."/>
            <person name="Kogure K."/>
            <person name="Iwasaki W."/>
        </authorList>
    </citation>
    <scope>NUCLEOTIDE SEQUENCE [LARGE SCALE GENOMIC DNA]</scope>
    <source>
        <strain evidence="2 3">KCTC 32109</strain>
    </source>
</reference>
<dbReference type="EMBL" id="MTPW01000001">
    <property type="protein sequence ID" value="PQJ30689.1"/>
    <property type="molecule type" value="Genomic_DNA"/>
</dbReference>
<accession>A0A2S7U6Q5</accession>
<dbReference type="InterPro" id="IPR036249">
    <property type="entry name" value="Thioredoxin-like_sf"/>
</dbReference>
<gene>
    <name evidence="2" type="ORF">BST92_01510</name>
</gene>
<dbReference type="PANTHER" id="PTHR43640:SF1">
    <property type="entry name" value="THIOREDOXIN-DEPENDENT PEROXIREDOXIN"/>
    <property type="match status" value="1"/>
</dbReference>
<dbReference type="Proteomes" id="UP000239747">
    <property type="component" value="Unassembled WGS sequence"/>
</dbReference>
<proteinExistence type="predicted"/>
<dbReference type="InterPro" id="IPR013766">
    <property type="entry name" value="Thioredoxin_domain"/>
</dbReference>
<dbReference type="CDD" id="cd02969">
    <property type="entry name" value="PRX_like1"/>
    <property type="match status" value="1"/>
</dbReference>
<dbReference type="PROSITE" id="PS51352">
    <property type="entry name" value="THIOREDOXIN_2"/>
    <property type="match status" value="1"/>
</dbReference>
<dbReference type="RefSeq" id="WP_211292413.1">
    <property type="nucleotide sequence ID" value="NZ_MTPW01000001.1"/>
</dbReference>
<dbReference type="GO" id="GO:0016491">
    <property type="term" value="F:oxidoreductase activity"/>
    <property type="evidence" value="ECO:0007669"/>
    <property type="project" value="InterPro"/>
</dbReference>
<dbReference type="SUPFAM" id="SSF52833">
    <property type="entry name" value="Thioredoxin-like"/>
    <property type="match status" value="1"/>
</dbReference>
<dbReference type="Gene3D" id="3.40.30.10">
    <property type="entry name" value="Glutaredoxin"/>
    <property type="match status" value="1"/>
</dbReference>
<keyword evidence="3" id="KW-1185">Reference proteome</keyword>
<sequence length="230" mass="25374">MKTLKILTVVAIVALVGILASGVLNFGSTAMDENEIESAINDSNVTDQAPVRKGYDIGDKATDFNLKNVDGKMVSLKDYSDAQGFIIIFTCNHCPYSVAYEDRIIALDKEFKDQGYPVIAINPNNPEAYPEDSYDNMKIRAQNKGFTFPYLFDAGQKIYPQYGATKTPHVFLLKKEGANNVVKYIGAIDDNHKDAKAIKNDYLRDAVNNLINGKEIETTKTVAIGCSIKS</sequence>
<dbReference type="InterPro" id="IPR000866">
    <property type="entry name" value="AhpC/TSA"/>
</dbReference>
<dbReference type="PANTHER" id="PTHR43640">
    <property type="entry name" value="OS07G0260300 PROTEIN"/>
    <property type="match status" value="1"/>
</dbReference>